<dbReference type="InterPro" id="IPR008948">
    <property type="entry name" value="L-Aspartase-like"/>
</dbReference>
<dbReference type="Gene3D" id="1.10.275.10">
    <property type="entry name" value="Fumarase/aspartase (N-terminal domain)"/>
    <property type="match status" value="1"/>
</dbReference>
<keyword evidence="2" id="KW-0732">Signal</keyword>
<keyword evidence="5" id="KW-1185">Reference proteome</keyword>
<dbReference type="InterPro" id="IPR000362">
    <property type="entry name" value="Fumarate_lyase_fam"/>
</dbReference>
<dbReference type="SUPFAM" id="SSF48557">
    <property type="entry name" value="L-aspartase-like"/>
    <property type="match status" value="1"/>
</dbReference>
<gene>
    <name evidence="4" type="ORF">E5163_12515</name>
</gene>
<dbReference type="Proteomes" id="UP000308054">
    <property type="component" value="Unassembled WGS sequence"/>
</dbReference>
<dbReference type="PANTHER" id="PTHR43172:SF1">
    <property type="entry name" value="ADENYLOSUCCINATE LYASE"/>
    <property type="match status" value="1"/>
</dbReference>
<feature type="signal peptide" evidence="2">
    <location>
        <begin position="1"/>
        <end position="22"/>
    </location>
</feature>
<dbReference type="AlphaFoldDB" id="A0A4S2GXT6"/>
<dbReference type="GO" id="GO:0070626">
    <property type="term" value="F:(S)-2-(5-amino-1-(5-phospho-D-ribosyl)imidazole-4-carboxamido) succinate lyase (fumarate-forming) activity"/>
    <property type="evidence" value="ECO:0007669"/>
    <property type="project" value="TreeGrafter"/>
</dbReference>
<evidence type="ECO:0000259" key="3">
    <source>
        <dbReference type="SMART" id="SM00998"/>
    </source>
</evidence>
<dbReference type="SMART" id="SM00998">
    <property type="entry name" value="ADSL_C"/>
    <property type="match status" value="1"/>
</dbReference>
<sequence length="471" mass="51344">MRSALAALLAIVGFCGLAPAEAQPAPEPISGQEIAQVFSQESLNGHVLRIEAALARSQAAEGVIPRDAADAITRAAVPASVPPDELAAEYEIVRHRMVALLNVLSRAMDEEDAAWLHYGATTVDIYDTALMLQLRDAVLYLIEDLRTLELQLVALAELHRATPMIGRTLGQHALPITFGKKLSVWIGENRRHIDRLDDLLERIERSAILKGAVGSYLGLGPEAIAVERRFAGELGLAAPYEDDWHAARDVIAEYALVCGLIARSWGRFGQEVFLLQSTDIGEIAERRPASAVDSSAMPHKSNPFLSEALIHGGRVIPRQAETVADDVVNFFERDNTSRPNALIETLSIETEAQLRNASQLIDRLEIYPERMRANLDRTNGWILAQRVVFALAGHMGRPEAEHRMRDLADDARLSGASLADSLAADPQISALLSQDERAQLLDPTTYIGLAAEQTDAVIAAALAARARDRLP</sequence>
<feature type="chain" id="PRO_5020392723" description="Adenylosuccinate lyase C-terminal domain-containing protein" evidence="2">
    <location>
        <begin position="23"/>
        <end position="471"/>
    </location>
</feature>
<dbReference type="EMBL" id="SRXW01000004">
    <property type="protein sequence ID" value="TGY87748.1"/>
    <property type="molecule type" value="Genomic_DNA"/>
</dbReference>
<dbReference type="GO" id="GO:0044208">
    <property type="term" value="P:'de novo' AMP biosynthetic process"/>
    <property type="evidence" value="ECO:0007669"/>
    <property type="project" value="TreeGrafter"/>
</dbReference>
<name>A0A4S2GXT6_9PROT</name>
<dbReference type="InterPro" id="IPR022761">
    <property type="entry name" value="Fumarate_lyase_N"/>
</dbReference>
<comment type="caution">
    <text evidence="4">The sequence shown here is derived from an EMBL/GenBank/DDBJ whole genome shotgun (WGS) entry which is preliminary data.</text>
</comment>
<dbReference type="Gene3D" id="1.20.200.10">
    <property type="entry name" value="Fumarase/aspartase (Central domain)"/>
    <property type="match status" value="1"/>
</dbReference>
<dbReference type="GO" id="GO:0004018">
    <property type="term" value="F:N6-(1,2-dicarboxyethyl)AMP AMP-lyase (fumarate-forming) activity"/>
    <property type="evidence" value="ECO:0007669"/>
    <property type="project" value="TreeGrafter"/>
</dbReference>
<reference evidence="4 5" key="1">
    <citation type="journal article" date="2017" name="Int. J. Syst. Evol. Microbiol.">
        <title>Marinicauda algicola sp. nov., isolated from a marine red alga Rhodosorus marinus.</title>
        <authorList>
            <person name="Jeong S.E."/>
            <person name="Jeon S.H."/>
            <person name="Chun B.H."/>
            <person name="Kim D.W."/>
            <person name="Jeon C.O."/>
        </authorList>
    </citation>
    <scope>NUCLEOTIDE SEQUENCE [LARGE SCALE GENOMIC DNA]</scope>
    <source>
        <strain evidence="4 5">JCM 31718</strain>
    </source>
</reference>
<keyword evidence="1" id="KW-0456">Lyase</keyword>
<evidence type="ECO:0000256" key="2">
    <source>
        <dbReference type="SAM" id="SignalP"/>
    </source>
</evidence>
<evidence type="ECO:0000256" key="1">
    <source>
        <dbReference type="ARBA" id="ARBA00023239"/>
    </source>
</evidence>
<dbReference type="PANTHER" id="PTHR43172">
    <property type="entry name" value="ADENYLOSUCCINATE LYASE"/>
    <property type="match status" value="1"/>
</dbReference>
<dbReference type="GO" id="GO:0005829">
    <property type="term" value="C:cytosol"/>
    <property type="evidence" value="ECO:0007669"/>
    <property type="project" value="TreeGrafter"/>
</dbReference>
<dbReference type="InterPro" id="IPR019468">
    <property type="entry name" value="AdenyloSucc_lyase_C"/>
</dbReference>
<dbReference type="Pfam" id="PF00206">
    <property type="entry name" value="Lyase_1"/>
    <property type="match status" value="1"/>
</dbReference>
<dbReference type="Gene3D" id="1.10.40.30">
    <property type="entry name" value="Fumarase/aspartase (C-terminal domain)"/>
    <property type="match status" value="1"/>
</dbReference>
<dbReference type="PRINTS" id="PR00145">
    <property type="entry name" value="ARGSUCLYASE"/>
</dbReference>
<protein>
    <recommendedName>
        <fullName evidence="3">Adenylosuccinate lyase C-terminal domain-containing protein</fullName>
    </recommendedName>
</protein>
<evidence type="ECO:0000313" key="4">
    <source>
        <dbReference type="EMBL" id="TGY87748.1"/>
    </source>
</evidence>
<feature type="domain" description="Adenylosuccinate lyase C-terminal" evidence="3">
    <location>
        <begin position="379"/>
        <end position="458"/>
    </location>
</feature>
<accession>A0A4S2GXT6</accession>
<dbReference type="InterPro" id="IPR024083">
    <property type="entry name" value="Fumarase/histidase_N"/>
</dbReference>
<dbReference type="OrthoDB" id="9768878at2"/>
<dbReference type="PRINTS" id="PR00149">
    <property type="entry name" value="FUMRATELYASE"/>
</dbReference>
<dbReference type="RefSeq" id="WP_135996528.1">
    <property type="nucleotide sequence ID" value="NZ_CP071057.1"/>
</dbReference>
<evidence type="ECO:0000313" key="5">
    <source>
        <dbReference type="Proteomes" id="UP000308054"/>
    </source>
</evidence>
<organism evidence="4 5">
    <name type="scientific">Marinicauda algicola</name>
    <dbReference type="NCBI Taxonomy" id="2029849"/>
    <lineage>
        <taxon>Bacteria</taxon>
        <taxon>Pseudomonadati</taxon>
        <taxon>Pseudomonadota</taxon>
        <taxon>Alphaproteobacteria</taxon>
        <taxon>Maricaulales</taxon>
        <taxon>Maricaulaceae</taxon>
        <taxon>Marinicauda</taxon>
    </lineage>
</organism>
<proteinExistence type="predicted"/>
<dbReference type="Pfam" id="PF10397">
    <property type="entry name" value="ADSL_C"/>
    <property type="match status" value="1"/>
</dbReference>